<dbReference type="SUPFAM" id="SSF56784">
    <property type="entry name" value="HAD-like"/>
    <property type="match status" value="1"/>
</dbReference>
<dbReference type="NCBIfam" id="TIGR01509">
    <property type="entry name" value="HAD-SF-IA-v3"/>
    <property type="match status" value="1"/>
</dbReference>
<dbReference type="InterPro" id="IPR006439">
    <property type="entry name" value="HAD-SF_hydro_IA"/>
</dbReference>
<gene>
    <name evidence="1" type="ORF">ENS06_12255</name>
</gene>
<comment type="caution">
    <text evidence="1">The sequence shown here is derived from an EMBL/GenBank/DDBJ whole genome shotgun (WGS) entry which is preliminary data.</text>
</comment>
<dbReference type="CDD" id="cd02603">
    <property type="entry name" value="HAD_sEH-N_like"/>
    <property type="match status" value="1"/>
</dbReference>
<organism evidence="1">
    <name type="scientific">Desulfacinum infernum</name>
    <dbReference type="NCBI Taxonomy" id="35837"/>
    <lineage>
        <taxon>Bacteria</taxon>
        <taxon>Pseudomonadati</taxon>
        <taxon>Thermodesulfobacteriota</taxon>
        <taxon>Syntrophobacteria</taxon>
        <taxon>Syntrophobacterales</taxon>
        <taxon>Syntrophobacteraceae</taxon>
        <taxon>Desulfacinum</taxon>
    </lineage>
</organism>
<dbReference type="PRINTS" id="PR00413">
    <property type="entry name" value="HADHALOGNASE"/>
</dbReference>
<dbReference type="InterPro" id="IPR036412">
    <property type="entry name" value="HAD-like_sf"/>
</dbReference>
<dbReference type="PANTHER" id="PTHR43611">
    <property type="entry name" value="ALPHA-D-GLUCOSE 1-PHOSPHATE PHOSPHATASE"/>
    <property type="match status" value="1"/>
</dbReference>
<reference evidence="1" key="1">
    <citation type="journal article" date="2020" name="mSystems">
        <title>Genome- and Community-Level Interaction Insights into Carbon Utilization and Element Cycling Functions of Hydrothermarchaeota in Hydrothermal Sediment.</title>
        <authorList>
            <person name="Zhou Z."/>
            <person name="Liu Y."/>
            <person name="Xu W."/>
            <person name="Pan J."/>
            <person name="Luo Z.H."/>
            <person name="Li M."/>
        </authorList>
    </citation>
    <scope>NUCLEOTIDE SEQUENCE [LARGE SCALE GENOMIC DNA]</scope>
    <source>
        <strain evidence="1">SpSt-456</strain>
    </source>
</reference>
<dbReference type="Gene3D" id="3.40.50.1000">
    <property type="entry name" value="HAD superfamily/HAD-like"/>
    <property type="match status" value="1"/>
</dbReference>
<dbReference type="PANTHER" id="PTHR43611:SF3">
    <property type="entry name" value="FLAVIN MONONUCLEOTIDE HYDROLASE 1, CHLOROPLATIC"/>
    <property type="match status" value="1"/>
</dbReference>
<accession>A0A832EE65</accession>
<protein>
    <submittedName>
        <fullName evidence="1">HAD family phosphatase</fullName>
    </submittedName>
</protein>
<dbReference type="EMBL" id="DSTK01000036">
    <property type="protein sequence ID" value="HFK98076.1"/>
    <property type="molecule type" value="Genomic_DNA"/>
</dbReference>
<dbReference type="AlphaFoldDB" id="A0A832EE65"/>
<evidence type="ECO:0000313" key="1">
    <source>
        <dbReference type="EMBL" id="HFK98076.1"/>
    </source>
</evidence>
<proteinExistence type="predicted"/>
<sequence length="452" mass="50092">MGSPFGVVPVGNDDEAGAPWAQKIDPVHPVQFGADFIDFVDGKRFPPHGEGGGAGRADDPAVLQAASENIRKGGVDPLAHGISGTAGPHEDVIGRLQRAQGAVPFHGFHVLAGSQRGHLQPVPHVGFKILLRTPGNVVHIQLKSRRRIDKESRRLWAALSHQRLMHFHHAGRQFAGAHEDKGSGGIGPHVGPRRLSSHFDDSRVHKIAAWCLDRGRAAFGRHARLRVRPDSLTRRLLGNLRSSEQDDNHMDDGRAVVLDFGRVISAPKPLALFRRYEEDLRLEPGSINRIMFDDPAWEETLVGRRSLDAYWAEVGPRLGLRTAEAVAAFRARYEADERPNEPVLAMIRRLHGHVPLAVLSNAPKGLDGWLKRWGLWHLFDVVFCSAEEGVRKPFPQAYRITLERLGVAPQRALFVDDTPENVEAARSLGMPSHCYRDPEALRAFLARYGLKV</sequence>
<name>A0A832EE65_9BACT</name>
<dbReference type="Pfam" id="PF00702">
    <property type="entry name" value="Hydrolase"/>
    <property type="match status" value="1"/>
</dbReference>
<dbReference type="InterPro" id="IPR023214">
    <property type="entry name" value="HAD_sf"/>
</dbReference>